<feature type="compositionally biased region" description="Polar residues" evidence="2">
    <location>
        <begin position="37"/>
        <end position="47"/>
    </location>
</feature>
<dbReference type="InterPro" id="IPR038826">
    <property type="entry name" value="CCDC178"/>
</dbReference>
<feature type="compositionally biased region" description="Acidic residues" evidence="2">
    <location>
        <begin position="185"/>
        <end position="194"/>
    </location>
</feature>
<feature type="compositionally biased region" description="Basic and acidic residues" evidence="2">
    <location>
        <begin position="26"/>
        <end position="36"/>
    </location>
</feature>
<feature type="region of interest" description="Disordered" evidence="2">
    <location>
        <begin position="143"/>
        <end position="194"/>
    </location>
</feature>
<feature type="coiled-coil region" evidence="1">
    <location>
        <begin position="432"/>
        <end position="491"/>
    </location>
</feature>
<dbReference type="AlphaFoldDB" id="A0AAN9B7I4"/>
<feature type="region of interest" description="Disordered" evidence="2">
    <location>
        <begin position="17"/>
        <end position="65"/>
    </location>
</feature>
<evidence type="ECO:0000313" key="4">
    <source>
        <dbReference type="Proteomes" id="UP001374579"/>
    </source>
</evidence>
<dbReference type="PANTHER" id="PTHR35088">
    <property type="entry name" value="COILED-COIL DOMAIN-CONTAINING PROTEIN 178"/>
    <property type="match status" value="1"/>
</dbReference>
<gene>
    <name evidence="3" type="ORF">V1264_023119</name>
</gene>
<evidence type="ECO:0000256" key="2">
    <source>
        <dbReference type="SAM" id="MobiDB-lite"/>
    </source>
</evidence>
<feature type="region of interest" description="Disordered" evidence="2">
    <location>
        <begin position="595"/>
        <end position="619"/>
    </location>
</feature>
<dbReference type="Proteomes" id="UP001374579">
    <property type="component" value="Unassembled WGS sequence"/>
</dbReference>
<organism evidence="3 4">
    <name type="scientific">Littorina saxatilis</name>
    <dbReference type="NCBI Taxonomy" id="31220"/>
    <lineage>
        <taxon>Eukaryota</taxon>
        <taxon>Metazoa</taxon>
        <taxon>Spiralia</taxon>
        <taxon>Lophotrochozoa</taxon>
        <taxon>Mollusca</taxon>
        <taxon>Gastropoda</taxon>
        <taxon>Caenogastropoda</taxon>
        <taxon>Littorinimorpha</taxon>
        <taxon>Littorinoidea</taxon>
        <taxon>Littorinidae</taxon>
        <taxon>Littorina</taxon>
    </lineage>
</organism>
<feature type="coiled-coil region" evidence="1">
    <location>
        <begin position="721"/>
        <end position="755"/>
    </location>
</feature>
<feature type="compositionally biased region" description="Basic and acidic residues" evidence="2">
    <location>
        <begin position="600"/>
        <end position="619"/>
    </location>
</feature>
<dbReference type="Gene3D" id="1.10.287.1490">
    <property type="match status" value="1"/>
</dbReference>
<keyword evidence="1" id="KW-0175">Coiled coil</keyword>
<comment type="caution">
    <text evidence="3">The sequence shown here is derived from an EMBL/GenBank/DDBJ whole genome shotgun (WGS) entry which is preliminary data.</text>
</comment>
<feature type="compositionally biased region" description="Low complexity" evidence="2">
    <location>
        <begin position="147"/>
        <end position="168"/>
    </location>
</feature>
<evidence type="ECO:0000256" key="1">
    <source>
        <dbReference type="SAM" id="Coils"/>
    </source>
</evidence>
<accession>A0AAN9B7I4</accession>
<proteinExistence type="predicted"/>
<evidence type="ECO:0008006" key="5">
    <source>
        <dbReference type="Google" id="ProtNLM"/>
    </source>
</evidence>
<feature type="compositionally biased region" description="Acidic residues" evidence="2">
    <location>
        <begin position="54"/>
        <end position="65"/>
    </location>
</feature>
<feature type="region of interest" description="Disordered" evidence="2">
    <location>
        <begin position="341"/>
        <end position="362"/>
    </location>
</feature>
<evidence type="ECO:0000313" key="3">
    <source>
        <dbReference type="EMBL" id="KAK7100124.1"/>
    </source>
</evidence>
<feature type="coiled-coil region" evidence="1">
    <location>
        <begin position="559"/>
        <end position="593"/>
    </location>
</feature>
<feature type="compositionally biased region" description="Basic and acidic residues" evidence="2">
    <location>
        <begin position="345"/>
        <end position="362"/>
    </location>
</feature>
<reference evidence="3 4" key="1">
    <citation type="submission" date="2024-02" db="EMBL/GenBank/DDBJ databases">
        <title>Chromosome-scale genome assembly of the rough periwinkle Littorina saxatilis.</title>
        <authorList>
            <person name="De Jode A."/>
            <person name="Faria R."/>
            <person name="Formenti G."/>
            <person name="Sims Y."/>
            <person name="Smith T.P."/>
            <person name="Tracey A."/>
            <person name="Wood J.M.D."/>
            <person name="Zagrodzka Z.B."/>
            <person name="Johannesson K."/>
            <person name="Butlin R.K."/>
            <person name="Leder E.H."/>
        </authorList>
    </citation>
    <scope>NUCLEOTIDE SEQUENCE [LARGE SCALE GENOMIC DNA]</scope>
    <source>
        <strain evidence="3">Snail1</strain>
        <tissue evidence="3">Muscle</tissue>
    </source>
</reference>
<keyword evidence="4" id="KW-1185">Reference proteome</keyword>
<dbReference type="PANTHER" id="PTHR35088:SF1">
    <property type="entry name" value="COILED-COIL DOMAIN-CONTAINING PROTEIN 178"/>
    <property type="match status" value="1"/>
</dbReference>
<sequence length="934" mass="106584">MAASKVVRVEDVLQEGDRVSPMQLLGREEHSGESKSTHGSLSVTALESQKDGSEAAEEEAEAEDEVYPLPENWPRIKQLSRPMSCALSKSRMPCVRKAVSHMELIQNIIEEWFKRTVEEIKSRSSTRCSTASAMAIPKKQLRFRDPSVSSHSRSAISSMSKVSSRGSSATLSVHGLGVDSPESAQEAEEQDDEELDVPYLGAGDVIDEVITLLARLETDRQDTLKRFKTETAAGVTLKQKIDDLCLRRLRELPILVQREHEACIVDLNELQWHLAYTTRTLSKAQKRKDTAELMNSRLKEDIEFVKTHIPLVGEKLVLELEAMDRIKKAQVETNQELMTTKQRQAKTEQKSEEALNKAETERGHIKRELDNVRDNLTLISEELSEAKMTFNSYVHQVDDIGNQLVDNSQELKVLEVKVANVKAAEEMQATKVHALQVKITDAEFEYRRLENENSQAEEELKIMRARNASKLAELERKRKVLEDKHRKVVRRNEELTIDIGDTQEKINRCDQQKIADDKNICRIQREMDRVATMMAATMEEHNSVSSINHHIRDQLNSEQEKAFRTEESLKNRVETLRRQVKEEMHNRTVLQARINSDTAEIDKTRSESAKKKEKADKVANDVGSAVTSVLEKVQKLRSAKAKKNEQKQSLSSQIDETKKQHAQSLQQFGDRLSTITPHYNILRAEVGKLAKELEQMAWKADMMNKKIEEMDASQNMMKKLSVKTEAAVEALLEEQDELNKQLEAARKLDDDLKVQLQGVIDRLVDGESRHSRFLLDRKSVLYQQDDDKVNNLGRNKDLASRYRQLQNQFLVTKEKSLRDYDERLKLESTISDIKQLKSLQSKMHGALAEFFKLNGLYNEGELTRLEQVSSENGLRVGKLQSDMEDALGLITDFLQTKMDGTRARQMAWEAVQRMEEQKKAFNSGRPDSSAVLAS</sequence>
<dbReference type="EMBL" id="JBAMIC010000011">
    <property type="protein sequence ID" value="KAK7100124.1"/>
    <property type="molecule type" value="Genomic_DNA"/>
</dbReference>
<name>A0AAN9B7I4_9CAEN</name>
<feature type="region of interest" description="Disordered" evidence="2">
    <location>
        <begin position="638"/>
        <end position="663"/>
    </location>
</feature>
<protein>
    <recommendedName>
        <fullName evidence="5">Coiled-coil domain-containing protein 178</fullName>
    </recommendedName>
</protein>